<comment type="caution">
    <text evidence="2">The sequence shown here is derived from an EMBL/GenBank/DDBJ whole genome shotgun (WGS) entry which is preliminary data.</text>
</comment>
<dbReference type="AlphaFoldDB" id="A0A8H7ZPS7"/>
<reference evidence="2 3" key="1">
    <citation type="journal article" name="Sci. Rep.">
        <title>Genome-scale phylogenetic analyses confirm Olpidium as the closest living zoosporic fungus to the non-flagellated, terrestrial fungi.</title>
        <authorList>
            <person name="Chang Y."/>
            <person name="Rochon D."/>
            <person name="Sekimoto S."/>
            <person name="Wang Y."/>
            <person name="Chovatia M."/>
            <person name="Sandor L."/>
            <person name="Salamov A."/>
            <person name="Grigoriev I.V."/>
            <person name="Stajich J.E."/>
            <person name="Spatafora J.W."/>
        </authorList>
    </citation>
    <scope>NUCLEOTIDE SEQUENCE [LARGE SCALE GENOMIC DNA]</scope>
    <source>
        <strain evidence="2">S191</strain>
    </source>
</reference>
<gene>
    <name evidence="2" type="ORF">BJ554DRAFT_3085</name>
</gene>
<feature type="compositionally biased region" description="Basic and acidic residues" evidence="1">
    <location>
        <begin position="39"/>
        <end position="64"/>
    </location>
</feature>
<organism evidence="2 3">
    <name type="scientific">Olpidium bornovanus</name>
    <dbReference type="NCBI Taxonomy" id="278681"/>
    <lineage>
        <taxon>Eukaryota</taxon>
        <taxon>Fungi</taxon>
        <taxon>Fungi incertae sedis</taxon>
        <taxon>Olpidiomycota</taxon>
        <taxon>Olpidiomycotina</taxon>
        <taxon>Olpidiomycetes</taxon>
        <taxon>Olpidiales</taxon>
        <taxon>Olpidiaceae</taxon>
        <taxon>Olpidium</taxon>
    </lineage>
</organism>
<dbReference type="Proteomes" id="UP000673691">
    <property type="component" value="Unassembled WGS sequence"/>
</dbReference>
<sequence>MRYDDLNLAARPQLNWGRKSPSEWLAGTADEADWRKRRGGEGEGEGKSEEVAGMGLRKEEENEN</sequence>
<accession>A0A8H7ZPS7</accession>
<proteinExistence type="predicted"/>
<dbReference type="EMBL" id="JAEFCI010010770">
    <property type="protein sequence ID" value="KAG5457015.1"/>
    <property type="molecule type" value="Genomic_DNA"/>
</dbReference>
<feature type="region of interest" description="Disordered" evidence="1">
    <location>
        <begin position="1"/>
        <end position="64"/>
    </location>
</feature>
<evidence type="ECO:0000256" key="1">
    <source>
        <dbReference type="SAM" id="MobiDB-lite"/>
    </source>
</evidence>
<name>A0A8H7ZPS7_9FUNG</name>
<protein>
    <submittedName>
        <fullName evidence="2">Uncharacterized protein</fullName>
    </submittedName>
</protein>
<evidence type="ECO:0000313" key="3">
    <source>
        <dbReference type="Proteomes" id="UP000673691"/>
    </source>
</evidence>
<evidence type="ECO:0000313" key="2">
    <source>
        <dbReference type="EMBL" id="KAG5457015.1"/>
    </source>
</evidence>
<keyword evidence="3" id="KW-1185">Reference proteome</keyword>